<dbReference type="Proteomes" id="UP000286848">
    <property type="component" value="Unassembled WGS sequence"/>
</dbReference>
<sequence length="104" mass="11809">MLSKEQVSLLQKIKNQEIKSFKDEYNSNEMLQDLVKDKYVSYRMGVKDAAFYIEEYFLTPLGINELSLSTEKRNYNSVTLAVSLVSGALGSIIGALVTYLLMKQ</sequence>
<keyword evidence="3" id="KW-1185">Reference proteome</keyword>
<evidence type="ECO:0000313" key="2">
    <source>
        <dbReference type="EMBL" id="GBG95222.1"/>
    </source>
</evidence>
<keyword evidence="1" id="KW-0472">Membrane</keyword>
<keyword evidence="1" id="KW-0812">Transmembrane</keyword>
<evidence type="ECO:0000256" key="1">
    <source>
        <dbReference type="SAM" id="Phobius"/>
    </source>
</evidence>
<dbReference type="RefSeq" id="WP_124977332.1">
    <property type="nucleotide sequence ID" value="NZ_BFFP01000028.1"/>
</dbReference>
<keyword evidence="1" id="KW-1133">Transmembrane helix</keyword>
<organism evidence="2 3">
    <name type="scientific">Ligilactobacillus salitolerans</name>
    <dbReference type="NCBI Taxonomy" id="1808352"/>
    <lineage>
        <taxon>Bacteria</taxon>
        <taxon>Bacillati</taxon>
        <taxon>Bacillota</taxon>
        <taxon>Bacilli</taxon>
        <taxon>Lactobacillales</taxon>
        <taxon>Lactobacillaceae</taxon>
        <taxon>Ligilactobacillus</taxon>
    </lineage>
</organism>
<reference evidence="2 3" key="1">
    <citation type="journal article" date="2019" name="Int. J. Syst. Evol. Microbiol.">
        <title>Lactobacillus salitolerans sp. nov., a novel lactic acid bacterium isolated from spent mushroom substrates.</title>
        <authorList>
            <person name="Tohno M."/>
            <person name="Tanizawa Y."/>
            <person name="Kojima Y."/>
            <person name="Sakamoto M."/>
            <person name="Nakamura Y."/>
            <person name="Ohkuma M."/>
            <person name="Kobayashi H."/>
        </authorList>
    </citation>
    <scope>NUCLEOTIDE SEQUENCE [LARGE SCALE GENOMIC DNA]</scope>
    <source>
        <strain evidence="2 3">YK43</strain>
    </source>
</reference>
<protein>
    <submittedName>
        <fullName evidence="2">Uncharacterized protein</fullName>
    </submittedName>
</protein>
<feature type="transmembrane region" description="Helical" evidence="1">
    <location>
        <begin position="78"/>
        <end position="102"/>
    </location>
</feature>
<name>A0A401IUL5_9LACO</name>
<proteinExistence type="predicted"/>
<accession>A0A401IUL5</accession>
<dbReference type="AlphaFoldDB" id="A0A401IUL5"/>
<comment type="caution">
    <text evidence="2">The sequence shown here is derived from an EMBL/GenBank/DDBJ whole genome shotgun (WGS) entry which is preliminary data.</text>
</comment>
<dbReference type="EMBL" id="BFFP01000028">
    <property type="protein sequence ID" value="GBG95222.1"/>
    <property type="molecule type" value="Genomic_DNA"/>
</dbReference>
<gene>
    <name evidence="2" type="ORF">LFYK43_16810</name>
</gene>
<evidence type="ECO:0000313" key="3">
    <source>
        <dbReference type="Proteomes" id="UP000286848"/>
    </source>
</evidence>